<sequence>MTYKVLTEEQVEHFIEKGWVKLAGAYARQDALEAQEFLWTEVEKRSGVRQDDRATWTEPLVQINEVFLTPAFARCNTERLGDAIEDLIGHGRWANRTVYGETEKLSGFGWWPVNFSLDADKPWTVPLNGWHWDGIHFKHFVDSPDQGLLCLCLFSDVAHQGGGTFIVEGSHKVVARFLEGYPEGLEIGEAIRTLNRQHPYLRELTGADRKKDKEADAIPADPMQGAGTPDGSAAEAVAQARIDTFMNENYIDADGFTLRVLETTGEAGDAILCHPFLYHSSSQNLIGVPRFMCNRTTPVVERLNLKRENEADYSPLEISIRKALERQ</sequence>
<evidence type="ECO:0000313" key="2">
    <source>
        <dbReference type="EMBL" id="MFB9327926.1"/>
    </source>
</evidence>
<name>A0ABV5KTM6_9BACL</name>
<organism evidence="2 3">
    <name type="scientific">Paenibacillus aurantiacus</name>
    <dbReference type="NCBI Taxonomy" id="1936118"/>
    <lineage>
        <taxon>Bacteria</taxon>
        <taxon>Bacillati</taxon>
        <taxon>Bacillota</taxon>
        <taxon>Bacilli</taxon>
        <taxon>Bacillales</taxon>
        <taxon>Paenibacillaceae</taxon>
        <taxon>Paenibacillus</taxon>
    </lineage>
</organism>
<dbReference type="EMBL" id="JBHMDO010000031">
    <property type="protein sequence ID" value="MFB9327926.1"/>
    <property type="molecule type" value="Genomic_DNA"/>
</dbReference>
<dbReference type="Proteomes" id="UP001589747">
    <property type="component" value="Unassembled WGS sequence"/>
</dbReference>
<evidence type="ECO:0000313" key="3">
    <source>
        <dbReference type="Proteomes" id="UP001589747"/>
    </source>
</evidence>
<dbReference type="Gene3D" id="2.60.120.620">
    <property type="entry name" value="q2cbj1_9rhob like domain"/>
    <property type="match status" value="1"/>
</dbReference>
<comment type="caution">
    <text evidence="2">The sequence shown here is derived from an EMBL/GenBank/DDBJ whole genome shotgun (WGS) entry which is preliminary data.</text>
</comment>
<evidence type="ECO:0008006" key="4">
    <source>
        <dbReference type="Google" id="ProtNLM"/>
    </source>
</evidence>
<feature type="compositionally biased region" description="Basic and acidic residues" evidence="1">
    <location>
        <begin position="205"/>
        <end position="216"/>
    </location>
</feature>
<gene>
    <name evidence="2" type="ORF">ACFFSY_18525</name>
</gene>
<evidence type="ECO:0000256" key="1">
    <source>
        <dbReference type="SAM" id="MobiDB-lite"/>
    </source>
</evidence>
<proteinExistence type="predicted"/>
<dbReference type="RefSeq" id="WP_377496738.1">
    <property type="nucleotide sequence ID" value="NZ_JBHMDO010000031.1"/>
</dbReference>
<keyword evidence="3" id="KW-1185">Reference proteome</keyword>
<accession>A0ABV5KTM6</accession>
<protein>
    <recommendedName>
        <fullName evidence="4">Phytanoyl-CoA dioxygenase family protein</fullName>
    </recommendedName>
</protein>
<dbReference type="SUPFAM" id="SSF51197">
    <property type="entry name" value="Clavaminate synthase-like"/>
    <property type="match status" value="1"/>
</dbReference>
<feature type="region of interest" description="Disordered" evidence="1">
    <location>
        <begin position="205"/>
        <end position="232"/>
    </location>
</feature>
<reference evidence="2 3" key="1">
    <citation type="submission" date="2024-09" db="EMBL/GenBank/DDBJ databases">
        <authorList>
            <person name="Sun Q."/>
            <person name="Mori K."/>
        </authorList>
    </citation>
    <scope>NUCLEOTIDE SEQUENCE [LARGE SCALE GENOMIC DNA]</scope>
    <source>
        <strain evidence="2 3">TISTR 2452</strain>
    </source>
</reference>